<keyword evidence="2" id="KW-1185">Reference proteome</keyword>
<dbReference type="PANTHER" id="PTHR39166">
    <property type="entry name" value="BLL1166 PROTEIN"/>
    <property type="match status" value="1"/>
</dbReference>
<dbReference type="Pfam" id="PF06042">
    <property type="entry name" value="NTP_transf_6"/>
    <property type="match status" value="1"/>
</dbReference>
<evidence type="ECO:0000313" key="1">
    <source>
        <dbReference type="EMBL" id="RED52377.1"/>
    </source>
</evidence>
<proteinExistence type="predicted"/>
<dbReference type="AlphaFoldDB" id="A0A3D9HSA4"/>
<protein>
    <recommendedName>
        <fullName evidence="3">Nucleotidyltransferase-like protein</fullName>
    </recommendedName>
</protein>
<name>A0A3D9HSA4_9PROT</name>
<accession>A0A3D9HSA4</accession>
<dbReference type="EMBL" id="QRDW01000002">
    <property type="protein sequence ID" value="RED52377.1"/>
    <property type="molecule type" value="Genomic_DNA"/>
</dbReference>
<evidence type="ECO:0000313" key="2">
    <source>
        <dbReference type="Proteomes" id="UP000256845"/>
    </source>
</evidence>
<dbReference type="RefSeq" id="WP_115935914.1">
    <property type="nucleotide sequence ID" value="NZ_QRDW01000002.1"/>
</dbReference>
<organism evidence="1 2">
    <name type="scientific">Aestuariispira insulae</name>
    <dbReference type="NCBI Taxonomy" id="1461337"/>
    <lineage>
        <taxon>Bacteria</taxon>
        <taxon>Pseudomonadati</taxon>
        <taxon>Pseudomonadota</taxon>
        <taxon>Alphaproteobacteria</taxon>
        <taxon>Rhodospirillales</taxon>
        <taxon>Kiloniellaceae</taxon>
        <taxon>Aestuariispira</taxon>
    </lineage>
</organism>
<sequence length="185" mass="21046">MDHLKDRLCAILAQAPEIEETLAVCAGQKLPQHYLAGGAVTQIVWNSLTGRPMLGRIKDFDIIYFADEAMEQEALWHSKISQRVRHSIPLDIKNQFHVHCWYHEKFGHVISPYDSAEAGIASWLPAFAVGVRDGGAGLEVYAPFGLEDLFAMHVRPNKTVMSRENYQAMVNSFQRRWPEITVEPW</sequence>
<dbReference type="Proteomes" id="UP000256845">
    <property type="component" value="Unassembled WGS sequence"/>
</dbReference>
<reference evidence="1 2" key="1">
    <citation type="submission" date="2018-07" db="EMBL/GenBank/DDBJ databases">
        <title>Genomic Encyclopedia of Type Strains, Phase III (KMG-III): the genomes of soil and plant-associated and newly described type strains.</title>
        <authorList>
            <person name="Whitman W."/>
        </authorList>
    </citation>
    <scope>NUCLEOTIDE SEQUENCE [LARGE SCALE GENOMIC DNA]</scope>
    <source>
        <strain evidence="1 2">CECT 8488</strain>
    </source>
</reference>
<dbReference type="OrthoDB" id="9805247at2"/>
<comment type="caution">
    <text evidence="1">The sequence shown here is derived from an EMBL/GenBank/DDBJ whole genome shotgun (WGS) entry which is preliminary data.</text>
</comment>
<gene>
    <name evidence="1" type="ORF">DFP90_102398</name>
</gene>
<evidence type="ECO:0008006" key="3">
    <source>
        <dbReference type="Google" id="ProtNLM"/>
    </source>
</evidence>
<dbReference type="InterPro" id="IPR009267">
    <property type="entry name" value="NTP_transf_6"/>
</dbReference>
<dbReference type="PANTHER" id="PTHR39166:SF1">
    <property type="entry name" value="BLL1166 PROTEIN"/>
    <property type="match status" value="1"/>
</dbReference>